<dbReference type="RefSeq" id="WP_374036003.1">
    <property type="nucleotide sequence ID" value="NZ_CP169082.1"/>
</dbReference>
<keyword evidence="2" id="KW-1185">Reference proteome</keyword>
<dbReference type="Proteomes" id="UP001596152">
    <property type="component" value="Unassembled WGS sequence"/>
</dbReference>
<evidence type="ECO:0000313" key="1">
    <source>
        <dbReference type="EMBL" id="MFC5343785.1"/>
    </source>
</evidence>
<comment type="caution">
    <text evidence="1">The sequence shown here is derived from an EMBL/GenBank/DDBJ whole genome shotgun (WGS) entry which is preliminary data.</text>
</comment>
<dbReference type="EMBL" id="JBHSLF010000014">
    <property type="protein sequence ID" value="MFC5343785.1"/>
    <property type="molecule type" value="Genomic_DNA"/>
</dbReference>
<proteinExistence type="predicted"/>
<sequence length="86" mass="9538">MSEVRNQTLTGRQLIDGVTFIDCEFKNAQLVFKGVEPPSFANCKFTQSRFTFEDNAATTVNLLRGMLQPQTGMRGFVTGMMPEIGA</sequence>
<evidence type="ECO:0008006" key="3">
    <source>
        <dbReference type="Google" id="ProtNLM"/>
    </source>
</evidence>
<reference evidence="2" key="1">
    <citation type="journal article" date="2019" name="Int. J. Syst. Evol. Microbiol.">
        <title>The Global Catalogue of Microorganisms (GCM) 10K type strain sequencing project: providing services to taxonomists for standard genome sequencing and annotation.</title>
        <authorList>
            <consortium name="The Broad Institute Genomics Platform"/>
            <consortium name="The Broad Institute Genome Sequencing Center for Infectious Disease"/>
            <person name="Wu L."/>
            <person name="Ma J."/>
        </authorList>
    </citation>
    <scope>NUCLEOTIDE SEQUENCE [LARGE SCALE GENOMIC DNA]</scope>
    <source>
        <strain evidence="2">JCM 12125</strain>
    </source>
</reference>
<evidence type="ECO:0000313" key="2">
    <source>
        <dbReference type="Proteomes" id="UP001596152"/>
    </source>
</evidence>
<gene>
    <name evidence="1" type="ORF">ACFPIE_07675</name>
</gene>
<accession>A0ABW0FPW7</accession>
<name>A0ABW0FPW7_9CAUL</name>
<protein>
    <recommendedName>
        <fullName evidence="3">Pentapeptide repeat-containing protein</fullName>
    </recommendedName>
</protein>
<organism evidence="1 2">
    <name type="scientific">Brevundimonas staleyi</name>
    <dbReference type="NCBI Taxonomy" id="74326"/>
    <lineage>
        <taxon>Bacteria</taxon>
        <taxon>Pseudomonadati</taxon>
        <taxon>Pseudomonadota</taxon>
        <taxon>Alphaproteobacteria</taxon>
        <taxon>Caulobacterales</taxon>
        <taxon>Caulobacteraceae</taxon>
        <taxon>Brevundimonas</taxon>
    </lineage>
</organism>